<dbReference type="InParanoid" id="A0A078A9M9"/>
<keyword evidence="1" id="KW-1133">Transmembrane helix</keyword>
<dbReference type="AlphaFoldDB" id="A0A078A9M9"/>
<keyword evidence="1" id="KW-0812">Transmembrane</keyword>
<evidence type="ECO:0000256" key="1">
    <source>
        <dbReference type="SAM" id="Phobius"/>
    </source>
</evidence>
<keyword evidence="1" id="KW-0472">Membrane</keyword>
<sequence>MYGQQFQLTFKGEKEFKTIVGALITFVVTVYSFIYFVQRIAMIADYGNTTSNSYTVHQEIKDSYDTINLGQVKSQKGQYGDIVKMILNLLLDSLSLQILELQLSKQ</sequence>
<reference evidence="2 3" key="1">
    <citation type="submission" date="2014-06" db="EMBL/GenBank/DDBJ databases">
        <authorList>
            <person name="Swart Estienne"/>
        </authorList>
    </citation>
    <scope>NUCLEOTIDE SEQUENCE [LARGE SCALE GENOMIC DNA]</scope>
    <source>
        <strain evidence="2 3">130c</strain>
    </source>
</reference>
<feature type="transmembrane region" description="Helical" evidence="1">
    <location>
        <begin position="18"/>
        <end position="37"/>
    </location>
</feature>
<dbReference type="Proteomes" id="UP000039865">
    <property type="component" value="Unassembled WGS sequence"/>
</dbReference>
<keyword evidence="3" id="KW-1185">Reference proteome</keyword>
<organism evidence="2 3">
    <name type="scientific">Stylonychia lemnae</name>
    <name type="common">Ciliate</name>
    <dbReference type="NCBI Taxonomy" id="5949"/>
    <lineage>
        <taxon>Eukaryota</taxon>
        <taxon>Sar</taxon>
        <taxon>Alveolata</taxon>
        <taxon>Ciliophora</taxon>
        <taxon>Intramacronucleata</taxon>
        <taxon>Spirotrichea</taxon>
        <taxon>Stichotrichia</taxon>
        <taxon>Sporadotrichida</taxon>
        <taxon>Oxytrichidae</taxon>
        <taxon>Stylonychinae</taxon>
        <taxon>Stylonychia</taxon>
    </lineage>
</organism>
<proteinExistence type="predicted"/>
<name>A0A078A9M9_STYLE</name>
<accession>A0A078A9M9</accession>
<protein>
    <submittedName>
        <fullName evidence="2">Uncharacterized protein</fullName>
    </submittedName>
</protein>
<evidence type="ECO:0000313" key="3">
    <source>
        <dbReference type="Proteomes" id="UP000039865"/>
    </source>
</evidence>
<evidence type="ECO:0000313" key="2">
    <source>
        <dbReference type="EMBL" id="CDW78884.1"/>
    </source>
</evidence>
<gene>
    <name evidence="2" type="primary">Contig9365.g10013</name>
    <name evidence="2" type="ORF">STYLEM_7869</name>
</gene>
<dbReference type="EMBL" id="CCKQ01007505">
    <property type="protein sequence ID" value="CDW78884.1"/>
    <property type="molecule type" value="Genomic_DNA"/>
</dbReference>